<dbReference type="PROSITE" id="PS00028">
    <property type="entry name" value="ZINC_FINGER_C2H2_1"/>
    <property type="match status" value="1"/>
</dbReference>
<reference evidence="7 8" key="1">
    <citation type="journal article" date="2018" name="Front. Microbiol.">
        <title>Prospects for Fungal Bioremediation of Acidic Radioactive Waste Sites: Characterization and Genome Sequence of Rhodotorula taiwanensis MD1149.</title>
        <authorList>
            <person name="Tkavc R."/>
            <person name="Matrosova V.Y."/>
            <person name="Grichenko O.E."/>
            <person name="Gostincar C."/>
            <person name="Volpe R.P."/>
            <person name="Klimenkova P."/>
            <person name="Gaidamakova E.K."/>
            <person name="Zhou C.E."/>
            <person name="Stewart B.J."/>
            <person name="Lyman M.G."/>
            <person name="Malfatti S.A."/>
            <person name="Rubinfeld B."/>
            <person name="Courtot M."/>
            <person name="Singh J."/>
            <person name="Dalgard C.L."/>
            <person name="Hamilton T."/>
            <person name="Frey K.G."/>
            <person name="Gunde-Cimerman N."/>
            <person name="Dugan L."/>
            <person name="Daly M.J."/>
        </authorList>
    </citation>
    <scope>NUCLEOTIDE SEQUENCE [LARGE SCALE GENOMIC DNA]</scope>
    <source>
        <strain evidence="7 8">MD1149</strain>
    </source>
</reference>
<dbReference type="GO" id="GO:0000981">
    <property type="term" value="F:DNA-binding transcription factor activity, RNA polymerase II-specific"/>
    <property type="evidence" value="ECO:0007669"/>
    <property type="project" value="TreeGrafter"/>
</dbReference>
<dbReference type="PANTHER" id="PTHR24409:SF356">
    <property type="entry name" value="C2H2 FINGER DOMAIN TRANSCRIPTION FACTOR (EUROFUNG)"/>
    <property type="match status" value="1"/>
</dbReference>
<sequence length="281" mass="31967">MAHLHGSHWYCEPCDQIFKARASRRSHWANSKRHEDDYCGLCDKLLDACESLHEHEKDCHIGCRGCTQFFLSLEACHQHGRQVHPWCEVHKRAFQSQNNYEQHMRSAEHVGLHFPCPGANCGRKFRNRGDLTAHWEQGTCPSDINRTTIDYFIRANDKNRMITSGPPRQLLTDAASPIVYLATERSYSWTRQAYVCALCRSEHRTLHSLNQHLASPRHTHAGVGDGLKPYKCPAATCGRHFLTLSAVIRHAEQGVCPVLQSPPMSRALDDAFGGMRQLTCR</sequence>
<dbReference type="PANTHER" id="PTHR24409">
    <property type="entry name" value="ZINC FINGER PROTEIN 142"/>
    <property type="match status" value="1"/>
</dbReference>
<evidence type="ECO:0000313" key="8">
    <source>
        <dbReference type="Proteomes" id="UP000237144"/>
    </source>
</evidence>
<dbReference type="EMBL" id="PJQD01000075">
    <property type="protein sequence ID" value="POY71614.1"/>
    <property type="molecule type" value="Genomic_DNA"/>
</dbReference>
<dbReference type="STRING" id="741276.A0A2S5B4B0"/>
<evidence type="ECO:0000313" key="7">
    <source>
        <dbReference type="EMBL" id="POY71614.1"/>
    </source>
</evidence>
<evidence type="ECO:0000256" key="3">
    <source>
        <dbReference type="ARBA" id="ARBA00022771"/>
    </source>
</evidence>
<dbReference type="SUPFAM" id="SSF57667">
    <property type="entry name" value="beta-beta-alpha zinc fingers"/>
    <property type="match status" value="1"/>
</dbReference>
<dbReference type="GO" id="GO:0000977">
    <property type="term" value="F:RNA polymerase II transcription regulatory region sequence-specific DNA binding"/>
    <property type="evidence" value="ECO:0007669"/>
    <property type="project" value="TreeGrafter"/>
</dbReference>
<dbReference type="AlphaFoldDB" id="A0A2S5B4B0"/>
<comment type="caution">
    <text evidence="7">The sequence shown here is derived from an EMBL/GenBank/DDBJ whole genome shotgun (WGS) entry which is preliminary data.</text>
</comment>
<evidence type="ECO:0000256" key="5">
    <source>
        <dbReference type="PROSITE-ProRule" id="PRU00042"/>
    </source>
</evidence>
<keyword evidence="2" id="KW-0677">Repeat</keyword>
<keyword evidence="8" id="KW-1185">Reference proteome</keyword>
<evidence type="ECO:0000256" key="1">
    <source>
        <dbReference type="ARBA" id="ARBA00022723"/>
    </source>
</evidence>
<evidence type="ECO:0000256" key="2">
    <source>
        <dbReference type="ARBA" id="ARBA00022737"/>
    </source>
</evidence>
<dbReference type="Gene3D" id="3.30.160.60">
    <property type="entry name" value="Classic Zinc Finger"/>
    <property type="match status" value="2"/>
</dbReference>
<dbReference type="Proteomes" id="UP000237144">
    <property type="component" value="Unassembled WGS sequence"/>
</dbReference>
<protein>
    <recommendedName>
        <fullName evidence="6">C2H2-type domain-containing protein</fullName>
    </recommendedName>
</protein>
<gene>
    <name evidence="7" type="ORF">BMF94_5307</name>
</gene>
<keyword evidence="4" id="KW-0862">Zinc</keyword>
<feature type="domain" description="C2H2-type" evidence="6">
    <location>
        <begin position="114"/>
        <end position="134"/>
    </location>
</feature>
<organism evidence="7 8">
    <name type="scientific">Rhodotorula taiwanensis</name>
    <dbReference type="NCBI Taxonomy" id="741276"/>
    <lineage>
        <taxon>Eukaryota</taxon>
        <taxon>Fungi</taxon>
        <taxon>Dikarya</taxon>
        <taxon>Basidiomycota</taxon>
        <taxon>Pucciniomycotina</taxon>
        <taxon>Microbotryomycetes</taxon>
        <taxon>Sporidiobolales</taxon>
        <taxon>Sporidiobolaceae</taxon>
        <taxon>Rhodotorula</taxon>
    </lineage>
</organism>
<name>A0A2S5B4B0_9BASI</name>
<dbReference type="SMART" id="SM00355">
    <property type="entry name" value="ZnF_C2H2"/>
    <property type="match status" value="6"/>
</dbReference>
<dbReference type="GO" id="GO:0005634">
    <property type="term" value="C:nucleus"/>
    <property type="evidence" value="ECO:0007669"/>
    <property type="project" value="TreeGrafter"/>
</dbReference>
<keyword evidence="3 5" id="KW-0863">Zinc-finger</keyword>
<dbReference type="InterPro" id="IPR036236">
    <property type="entry name" value="Znf_C2H2_sf"/>
</dbReference>
<dbReference type="OrthoDB" id="6077919at2759"/>
<evidence type="ECO:0000256" key="4">
    <source>
        <dbReference type="ARBA" id="ARBA00022833"/>
    </source>
</evidence>
<evidence type="ECO:0000259" key="6">
    <source>
        <dbReference type="PROSITE" id="PS50157"/>
    </source>
</evidence>
<dbReference type="GO" id="GO:0008270">
    <property type="term" value="F:zinc ion binding"/>
    <property type="evidence" value="ECO:0007669"/>
    <property type="project" value="UniProtKB-KW"/>
</dbReference>
<dbReference type="PROSITE" id="PS50157">
    <property type="entry name" value="ZINC_FINGER_C2H2_2"/>
    <property type="match status" value="1"/>
</dbReference>
<accession>A0A2S5B4B0</accession>
<dbReference type="Pfam" id="PF12874">
    <property type="entry name" value="zf-met"/>
    <property type="match status" value="2"/>
</dbReference>
<dbReference type="InterPro" id="IPR013087">
    <property type="entry name" value="Znf_C2H2_type"/>
</dbReference>
<keyword evidence="1" id="KW-0479">Metal-binding</keyword>
<proteinExistence type="predicted"/>